<dbReference type="Gene3D" id="3.50.50.60">
    <property type="entry name" value="FAD/NAD(P)-binding domain"/>
    <property type="match status" value="2"/>
</dbReference>
<dbReference type="SUPFAM" id="SSF51905">
    <property type="entry name" value="FAD/NAD(P)-binding domain"/>
    <property type="match status" value="1"/>
</dbReference>
<evidence type="ECO:0000259" key="2">
    <source>
        <dbReference type="Pfam" id="PF21688"/>
    </source>
</evidence>
<dbReference type="Pfam" id="PF21688">
    <property type="entry name" value="FAD-depend_C"/>
    <property type="match status" value="1"/>
</dbReference>
<dbReference type="PANTHER" id="PTHR42842">
    <property type="entry name" value="FAD/NAD(P)-BINDING OXIDOREDUCTASE"/>
    <property type="match status" value="1"/>
</dbReference>
<evidence type="ECO:0000259" key="1">
    <source>
        <dbReference type="Pfam" id="PF07992"/>
    </source>
</evidence>
<dbReference type="InterPro" id="IPR028348">
    <property type="entry name" value="FAD-binding_protein"/>
</dbReference>
<feature type="domain" description="FAD-dependent protein C-terminal" evidence="2">
    <location>
        <begin position="281"/>
        <end position="478"/>
    </location>
</feature>
<dbReference type="InterPro" id="IPR023753">
    <property type="entry name" value="FAD/NAD-binding_dom"/>
</dbReference>
<organism evidence="3 4">
    <name type="scientific">Clostridium oceanicum</name>
    <dbReference type="NCBI Taxonomy" id="1543"/>
    <lineage>
        <taxon>Bacteria</taxon>
        <taxon>Bacillati</taxon>
        <taxon>Bacillota</taxon>
        <taxon>Clostridia</taxon>
        <taxon>Eubacteriales</taxon>
        <taxon>Clostridiaceae</taxon>
        <taxon>Clostridium</taxon>
    </lineage>
</organism>
<dbReference type="EMBL" id="BAAACG010000003">
    <property type="protein sequence ID" value="GAA0734142.1"/>
    <property type="molecule type" value="Genomic_DNA"/>
</dbReference>
<dbReference type="Gene3D" id="3.30.70.2700">
    <property type="match status" value="1"/>
</dbReference>
<dbReference type="InterPro" id="IPR049516">
    <property type="entry name" value="FAD-depend_C"/>
</dbReference>
<reference evidence="3 4" key="1">
    <citation type="journal article" date="2019" name="Int. J. Syst. Evol. Microbiol.">
        <title>The Global Catalogue of Microorganisms (GCM) 10K type strain sequencing project: providing services to taxonomists for standard genome sequencing and annotation.</title>
        <authorList>
            <consortium name="The Broad Institute Genomics Platform"/>
            <consortium name="The Broad Institute Genome Sequencing Center for Infectious Disease"/>
            <person name="Wu L."/>
            <person name="Ma J."/>
        </authorList>
    </citation>
    <scope>NUCLEOTIDE SEQUENCE [LARGE SCALE GENOMIC DNA]</scope>
    <source>
        <strain evidence="3 4">JCM 1407</strain>
    </source>
</reference>
<sequence>MTIRINNIQLTIDEDISLLKKKAAKKLRIKSEYIKNLKILRESIDARRKNNIKFNYMLEVNCENEKKIVCKSNLKDVKINPPEYKEEIEIGNKKLSSRPVIVGMGPAGMFAALRLATYGYKPIVIERGESVEERSKSVDDFWKTGKLNTESNVQFGEGGAGTFSDGKLTTRIKDRRCSFILEEFVKAGAPEEIIYSSKPHIGTDVLKVVVKNIRETIKSLGGEIKFNSKLEDFVVKDGKLKSIVVNKEEIPCENLILAIGHSSRDTYEMLYKNSVSIESKPFAIGVRVEHLREMIDVNQYGKYANHPRLKAADYRLTYRSKNTGRSVYSFCMCPGGVVVGASSEKDELVVNGMSYYKRDGKNSNSAIVVSVSPEDFDCTTPLGGIEFQRHYEKLAYKLGGGNYKAPVQLVKDFLEDRESLRLGKVEPSYKPGYEFRQVSQCLPSYVVDSLKEGFVSFDRKIEGFKDEGAIITGIETRTSAPVRIKRNEKLESLSLKGLYPAGEGAGYAGGIISAAVDGVKVAESIIGEYKPID</sequence>
<dbReference type="Proteomes" id="UP001501510">
    <property type="component" value="Unassembled WGS sequence"/>
</dbReference>
<dbReference type="RefSeq" id="WP_343758700.1">
    <property type="nucleotide sequence ID" value="NZ_BAAACG010000003.1"/>
</dbReference>
<dbReference type="InterPro" id="IPR036188">
    <property type="entry name" value="FAD/NAD-bd_sf"/>
</dbReference>
<feature type="domain" description="FAD/NAD(P)-binding" evidence="1">
    <location>
        <begin position="100"/>
        <end position="265"/>
    </location>
</feature>
<keyword evidence="4" id="KW-1185">Reference proteome</keyword>
<proteinExistence type="predicted"/>
<accession>A0ABN1JAT0</accession>
<evidence type="ECO:0000313" key="3">
    <source>
        <dbReference type="EMBL" id="GAA0734142.1"/>
    </source>
</evidence>
<dbReference type="PANTHER" id="PTHR42842:SF3">
    <property type="entry name" value="FAD_NAD(P)-BINDING OXIDOREDUCTASE FAMILY PROTEIN"/>
    <property type="match status" value="1"/>
</dbReference>
<dbReference type="PIRSF" id="PIRSF038984">
    <property type="entry name" value="FAD_binding_protein"/>
    <property type="match status" value="1"/>
</dbReference>
<dbReference type="Pfam" id="PF07992">
    <property type="entry name" value="Pyr_redox_2"/>
    <property type="match status" value="1"/>
</dbReference>
<gene>
    <name evidence="3" type="ORF">GCM10008906_05930</name>
</gene>
<evidence type="ECO:0000313" key="4">
    <source>
        <dbReference type="Proteomes" id="UP001501510"/>
    </source>
</evidence>
<protein>
    <submittedName>
        <fullName evidence="3">FAD-dependent oxidoreductase</fullName>
    </submittedName>
</protein>
<name>A0ABN1JAT0_9CLOT</name>
<comment type="caution">
    <text evidence="3">The sequence shown here is derived from an EMBL/GenBank/DDBJ whole genome shotgun (WGS) entry which is preliminary data.</text>
</comment>